<organism evidence="1 2">
    <name type="scientific">Thermosporothrix hazakensis</name>
    <dbReference type="NCBI Taxonomy" id="644383"/>
    <lineage>
        <taxon>Bacteria</taxon>
        <taxon>Bacillati</taxon>
        <taxon>Chloroflexota</taxon>
        <taxon>Ktedonobacteria</taxon>
        <taxon>Ktedonobacterales</taxon>
        <taxon>Thermosporotrichaceae</taxon>
        <taxon>Thermosporothrix</taxon>
    </lineage>
</organism>
<protein>
    <recommendedName>
        <fullName evidence="3">MerR-like DNA binding protein</fullName>
    </recommendedName>
</protein>
<sequence>MQHHSFAQEEPDYISLKEVEQEVGISRVILRKYQAQFGITPHSFHVQNRSLYIRQAEKERIKRLKQNPTLLEKLREEQSSSPIR</sequence>
<accession>A0A326TXL8</accession>
<evidence type="ECO:0008006" key="3">
    <source>
        <dbReference type="Google" id="ProtNLM"/>
    </source>
</evidence>
<name>A0A326TXL8_THEHA</name>
<keyword evidence="2" id="KW-1185">Reference proteome</keyword>
<dbReference type="Proteomes" id="UP000248806">
    <property type="component" value="Unassembled WGS sequence"/>
</dbReference>
<evidence type="ECO:0000313" key="2">
    <source>
        <dbReference type="Proteomes" id="UP000248806"/>
    </source>
</evidence>
<comment type="caution">
    <text evidence="1">The sequence shown here is derived from an EMBL/GenBank/DDBJ whole genome shotgun (WGS) entry which is preliminary data.</text>
</comment>
<evidence type="ECO:0000313" key="1">
    <source>
        <dbReference type="EMBL" id="PZW21110.1"/>
    </source>
</evidence>
<proteinExistence type="predicted"/>
<dbReference type="AlphaFoldDB" id="A0A326TXL8"/>
<reference evidence="1 2" key="1">
    <citation type="submission" date="2018-06" db="EMBL/GenBank/DDBJ databases">
        <title>Genomic Encyclopedia of Archaeal and Bacterial Type Strains, Phase II (KMG-II): from individual species to whole genera.</title>
        <authorList>
            <person name="Goeker M."/>
        </authorList>
    </citation>
    <scope>NUCLEOTIDE SEQUENCE [LARGE SCALE GENOMIC DNA]</scope>
    <source>
        <strain evidence="1 2">ATCC BAA-1881</strain>
    </source>
</reference>
<dbReference type="EMBL" id="QKUF01000036">
    <property type="protein sequence ID" value="PZW21110.1"/>
    <property type="molecule type" value="Genomic_DNA"/>
</dbReference>
<gene>
    <name evidence="1" type="ORF">EI42_05646</name>
</gene>